<proteinExistence type="predicted"/>
<gene>
    <name evidence="1" type="ORF">Nepgr_020392</name>
</gene>
<organism evidence="1 2">
    <name type="scientific">Nepenthes gracilis</name>
    <name type="common">Slender pitcher plant</name>
    <dbReference type="NCBI Taxonomy" id="150966"/>
    <lineage>
        <taxon>Eukaryota</taxon>
        <taxon>Viridiplantae</taxon>
        <taxon>Streptophyta</taxon>
        <taxon>Embryophyta</taxon>
        <taxon>Tracheophyta</taxon>
        <taxon>Spermatophyta</taxon>
        <taxon>Magnoliopsida</taxon>
        <taxon>eudicotyledons</taxon>
        <taxon>Gunneridae</taxon>
        <taxon>Pentapetalae</taxon>
        <taxon>Caryophyllales</taxon>
        <taxon>Nepenthaceae</taxon>
        <taxon>Nepenthes</taxon>
    </lineage>
</organism>
<evidence type="ECO:0000313" key="2">
    <source>
        <dbReference type="Proteomes" id="UP001279734"/>
    </source>
</evidence>
<sequence length="74" mass="8091">MCYLPLHCDCVELSTGPLWCADDGLVGANVVMFVLKSGPVSWVLCSHVICDSAEPMCAAGCVVRWLPRLRLLLR</sequence>
<comment type="caution">
    <text evidence="1">The sequence shown here is derived from an EMBL/GenBank/DDBJ whole genome shotgun (WGS) entry which is preliminary data.</text>
</comment>
<name>A0AAD3SX84_NEPGR</name>
<evidence type="ECO:0000313" key="1">
    <source>
        <dbReference type="EMBL" id="GMH18551.1"/>
    </source>
</evidence>
<protein>
    <submittedName>
        <fullName evidence="1">Uncharacterized protein</fullName>
    </submittedName>
</protein>
<dbReference type="AlphaFoldDB" id="A0AAD3SX84"/>
<dbReference type="Proteomes" id="UP001279734">
    <property type="component" value="Unassembled WGS sequence"/>
</dbReference>
<reference evidence="1" key="1">
    <citation type="submission" date="2023-05" db="EMBL/GenBank/DDBJ databases">
        <title>Nepenthes gracilis genome sequencing.</title>
        <authorList>
            <person name="Fukushima K."/>
        </authorList>
    </citation>
    <scope>NUCLEOTIDE SEQUENCE</scope>
    <source>
        <strain evidence="1">SING2019-196</strain>
    </source>
</reference>
<keyword evidence="2" id="KW-1185">Reference proteome</keyword>
<accession>A0AAD3SX84</accession>
<dbReference type="EMBL" id="BSYO01000019">
    <property type="protein sequence ID" value="GMH18551.1"/>
    <property type="molecule type" value="Genomic_DNA"/>
</dbReference>